<proteinExistence type="predicted"/>
<dbReference type="EMBL" id="ML213603">
    <property type="protein sequence ID" value="TFK38431.1"/>
    <property type="molecule type" value="Genomic_DNA"/>
</dbReference>
<evidence type="ECO:0000313" key="2">
    <source>
        <dbReference type="Proteomes" id="UP000308652"/>
    </source>
</evidence>
<name>A0A5C3MB87_9AGAR</name>
<dbReference type="Proteomes" id="UP000308652">
    <property type="component" value="Unassembled WGS sequence"/>
</dbReference>
<dbReference type="AlphaFoldDB" id="A0A5C3MB87"/>
<organism evidence="1 2">
    <name type="scientific">Crucibulum laeve</name>
    <dbReference type="NCBI Taxonomy" id="68775"/>
    <lineage>
        <taxon>Eukaryota</taxon>
        <taxon>Fungi</taxon>
        <taxon>Dikarya</taxon>
        <taxon>Basidiomycota</taxon>
        <taxon>Agaricomycotina</taxon>
        <taxon>Agaricomycetes</taxon>
        <taxon>Agaricomycetidae</taxon>
        <taxon>Agaricales</taxon>
        <taxon>Agaricineae</taxon>
        <taxon>Nidulariaceae</taxon>
        <taxon>Crucibulum</taxon>
    </lineage>
</organism>
<reference evidence="1 2" key="1">
    <citation type="journal article" date="2019" name="Nat. Ecol. Evol.">
        <title>Megaphylogeny resolves global patterns of mushroom evolution.</title>
        <authorList>
            <person name="Varga T."/>
            <person name="Krizsan K."/>
            <person name="Foldi C."/>
            <person name="Dima B."/>
            <person name="Sanchez-Garcia M."/>
            <person name="Sanchez-Ramirez S."/>
            <person name="Szollosi G.J."/>
            <person name="Szarkandi J.G."/>
            <person name="Papp V."/>
            <person name="Albert L."/>
            <person name="Andreopoulos W."/>
            <person name="Angelini C."/>
            <person name="Antonin V."/>
            <person name="Barry K.W."/>
            <person name="Bougher N.L."/>
            <person name="Buchanan P."/>
            <person name="Buyck B."/>
            <person name="Bense V."/>
            <person name="Catcheside P."/>
            <person name="Chovatia M."/>
            <person name="Cooper J."/>
            <person name="Damon W."/>
            <person name="Desjardin D."/>
            <person name="Finy P."/>
            <person name="Geml J."/>
            <person name="Haridas S."/>
            <person name="Hughes K."/>
            <person name="Justo A."/>
            <person name="Karasinski D."/>
            <person name="Kautmanova I."/>
            <person name="Kiss B."/>
            <person name="Kocsube S."/>
            <person name="Kotiranta H."/>
            <person name="LaButti K.M."/>
            <person name="Lechner B.E."/>
            <person name="Liimatainen K."/>
            <person name="Lipzen A."/>
            <person name="Lukacs Z."/>
            <person name="Mihaltcheva S."/>
            <person name="Morgado L.N."/>
            <person name="Niskanen T."/>
            <person name="Noordeloos M.E."/>
            <person name="Ohm R.A."/>
            <person name="Ortiz-Santana B."/>
            <person name="Ovrebo C."/>
            <person name="Racz N."/>
            <person name="Riley R."/>
            <person name="Savchenko A."/>
            <person name="Shiryaev A."/>
            <person name="Soop K."/>
            <person name="Spirin V."/>
            <person name="Szebenyi C."/>
            <person name="Tomsovsky M."/>
            <person name="Tulloss R.E."/>
            <person name="Uehling J."/>
            <person name="Grigoriev I.V."/>
            <person name="Vagvolgyi C."/>
            <person name="Papp T."/>
            <person name="Martin F.M."/>
            <person name="Miettinen O."/>
            <person name="Hibbett D.S."/>
            <person name="Nagy L.G."/>
        </authorList>
    </citation>
    <scope>NUCLEOTIDE SEQUENCE [LARGE SCALE GENOMIC DNA]</scope>
    <source>
        <strain evidence="1 2">CBS 166.37</strain>
    </source>
</reference>
<accession>A0A5C3MB87</accession>
<evidence type="ECO:0000313" key="1">
    <source>
        <dbReference type="EMBL" id="TFK38431.1"/>
    </source>
</evidence>
<sequence length="104" mass="11639">MCRWLVVWGGMATMMKGTSTICTALDVLGGSGCWYWMRYLRAQDSGDDGGGGIARTRILSRSPFPQSFSLGLTQSKYPIQIRRTITKNNNEKERGMREAAAVWE</sequence>
<keyword evidence="2" id="KW-1185">Reference proteome</keyword>
<gene>
    <name evidence="1" type="ORF">BDQ12DRAFT_111665</name>
</gene>
<protein>
    <submittedName>
        <fullName evidence="1">Uncharacterized protein</fullName>
    </submittedName>
</protein>